<dbReference type="InterPro" id="IPR027417">
    <property type="entry name" value="P-loop_NTPase"/>
</dbReference>
<sequence length="636" mass="69292">MNKDELQQLSEEALKKVIENLGGSARSNQQEMTQAVAKSLAEKRNLVVQAGTGVGKSIGYLTPLLLRTALSEQVQIVATSSLALQRQITSRDAPAVAEAVEEVTGKAVNVQVLKGWSNYLCRLRLNQGDDALLWDDAYSGATGAEEVAALREWGLECESGDKDDVPFKVSPASWRQVSVSRRECIGRACPFLDECFPAAAKEKAFDADVIVTNHALLAVMVGGNPEIFPDFDAVVIDEAHDLASRVRTQGTAQLWPSQIRRLARVARSLSRSGAGELEDASHRLEAALDDCAEGLLVIRTEELSSAMMAVDDASRSLRSRIKGAKGATEEITVARVRAGLESIDEVMDAWSREPEQMILWIGKSRNDERYVNIAPLAVSPQLYSTLFSRHTTVLTSATLSVGGNFEQIKWASGIGRGECDYLDVGTPFDPGKQGILYVAAHLADPGRDWPDDQALAELLALVEASGGGMLGLFSSWRAAEAATEFLREKTELTVLFQRDDNVPALVEEFRLDRDSCLIGTMSLWQGVDVPGDSCRLVVLDRIPFPRPDDPIVAAQQRAAERAGRSSFHEVSLAPAALALAQGAGRLLRGMDDRGVVAILDSRIHTRRYGQYLRNSLLPYWTSTHSDTVKAALRRLA</sequence>
<dbReference type="GO" id="GO:0005524">
    <property type="term" value="F:ATP binding"/>
    <property type="evidence" value="ECO:0007669"/>
    <property type="project" value="UniProtKB-KW"/>
</dbReference>
<dbReference type="InterPro" id="IPR045028">
    <property type="entry name" value="DinG/Rad3-like"/>
</dbReference>
<dbReference type="PROSITE" id="PS51193">
    <property type="entry name" value="HELICASE_ATP_BIND_2"/>
    <property type="match status" value="1"/>
</dbReference>
<accession>A0A6N7VPE2</accession>
<organism evidence="6 7">
    <name type="scientific">Scrofimicrobium canadense</name>
    <dbReference type="NCBI Taxonomy" id="2652290"/>
    <lineage>
        <taxon>Bacteria</taxon>
        <taxon>Bacillati</taxon>
        <taxon>Actinomycetota</taxon>
        <taxon>Actinomycetes</taxon>
        <taxon>Actinomycetales</taxon>
        <taxon>Actinomycetaceae</taxon>
        <taxon>Scrofimicrobium</taxon>
    </lineage>
</organism>
<keyword evidence="2" id="KW-0378">Hydrolase</keyword>
<protein>
    <submittedName>
        <fullName evidence="6">ATP-dependent DNA helicase</fullName>
    </submittedName>
</protein>
<evidence type="ECO:0000256" key="2">
    <source>
        <dbReference type="ARBA" id="ARBA00022801"/>
    </source>
</evidence>
<dbReference type="EMBL" id="VULO01000002">
    <property type="protein sequence ID" value="MSS83599.1"/>
    <property type="molecule type" value="Genomic_DNA"/>
</dbReference>
<keyword evidence="7" id="KW-1185">Reference proteome</keyword>
<keyword evidence="3" id="KW-0067">ATP-binding</keyword>
<evidence type="ECO:0000256" key="1">
    <source>
        <dbReference type="ARBA" id="ARBA00022741"/>
    </source>
</evidence>
<reference evidence="6 7" key="1">
    <citation type="submission" date="2019-08" db="EMBL/GenBank/DDBJ databases">
        <title>In-depth cultivation of the pig gut microbiome towards novel bacterial diversity and tailored functional studies.</title>
        <authorList>
            <person name="Wylensek D."/>
            <person name="Hitch T.C.A."/>
            <person name="Clavel T."/>
        </authorList>
    </citation>
    <scope>NUCLEOTIDE SEQUENCE [LARGE SCALE GENOMIC DNA]</scope>
    <source>
        <strain evidence="6 7">WB03_NA08</strain>
    </source>
</reference>
<evidence type="ECO:0000256" key="4">
    <source>
        <dbReference type="ARBA" id="ARBA00038058"/>
    </source>
</evidence>
<dbReference type="GO" id="GO:0003676">
    <property type="term" value="F:nucleic acid binding"/>
    <property type="evidence" value="ECO:0007669"/>
    <property type="project" value="InterPro"/>
</dbReference>
<evidence type="ECO:0000313" key="7">
    <source>
        <dbReference type="Proteomes" id="UP000470875"/>
    </source>
</evidence>
<dbReference type="Proteomes" id="UP000470875">
    <property type="component" value="Unassembled WGS sequence"/>
</dbReference>
<dbReference type="GO" id="GO:0003678">
    <property type="term" value="F:DNA helicase activity"/>
    <property type="evidence" value="ECO:0007669"/>
    <property type="project" value="TreeGrafter"/>
</dbReference>
<dbReference type="Pfam" id="PF13307">
    <property type="entry name" value="Helicase_C_2"/>
    <property type="match status" value="1"/>
</dbReference>
<dbReference type="PANTHER" id="PTHR11472:SF34">
    <property type="entry name" value="REGULATOR OF TELOMERE ELONGATION HELICASE 1"/>
    <property type="match status" value="1"/>
</dbReference>
<comment type="caution">
    <text evidence="6">The sequence shown here is derived from an EMBL/GenBank/DDBJ whole genome shotgun (WGS) entry which is preliminary data.</text>
</comment>
<dbReference type="SMART" id="SM00491">
    <property type="entry name" value="HELICc2"/>
    <property type="match status" value="1"/>
</dbReference>
<dbReference type="PANTHER" id="PTHR11472">
    <property type="entry name" value="DNA REPAIR DEAD HELICASE RAD3/XP-D SUBFAMILY MEMBER"/>
    <property type="match status" value="1"/>
</dbReference>
<dbReference type="GO" id="GO:0016818">
    <property type="term" value="F:hydrolase activity, acting on acid anhydrides, in phosphorus-containing anhydrides"/>
    <property type="evidence" value="ECO:0007669"/>
    <property type="project" value="InterPro"/>
</dbReference>
<dbReference type="RefSeq" id="WP_154543155.1">
    <property type="nucleotide sequence ID" value="NZ_VULO01000002.1"/>
</dbReference>
<name>A0A6N7VPE2_9ACTO</name>
<dbReference type="InterPro" id="IPR006555">
    <property type="entry name" value="ATP-dep_Helicase_C"/>
</dbReference>
<keyword evidence="6" id="KW-0347">Helicase</keyword>
<dbReference type="InterPro" id="IPR014013">
    <property type="entry name" value="Helic_SF1/SF2_ATP-bd_DinG/Rad3"/>
</dbReference>
<dbReference type="AlphaFoldDB" id="A0A6N7VPE2"/>
<evidence type="ECO:0000259" key="5">
    <source>
        <dbReference type="PROSITE" id="PS51193"/>
    </source>
</evidence>
<dbReference type="GO" id="GO:0006139">
    <property type="term" value="P:nucleobase-containing compound metabolic process"/>
    <property type="evidence" value="ECO:0007669"/>
    <property type="project" value="InterPro"/>
</dbReference>
<dbReference type="SUPFAM" id="SSF52540">
    <property type="entry name" value="P-loop containing nucleoside triphosphate hydrolases"/>
    <property type="match status" value="1"/>
</dbReference>
<evidence type="ECO:0000256" key="3">
    <source>
        <dbReference type="ARBA" id="ARBA00022840"/>
    </source>
</evidence>
<evidence type="ECO:0000313" key="6">
    <source>
        <dbReference type="EMBL" id="MSS83599.1"/>
    </source>
</evidence>
<gene>
    <name evidence="6" type="ORF">FYJ24_02230</name>
</gene>
<comment type="similarity">
    <text evidence="4">Belongs to the helicase family. DinG subfamily.</text>
</comment>
<dbReference type="Gene3D" id="3.40.50.300">
    <property type="entry name" value="P-loop containing nucleotide triphosphate hydrolases"/>
    <property type="match status" value="2"/>
</dbReference>
<feature type="domain" description="Helicase ATP-binding" evidence="5">
    <location>
        <begin position="15"/>
        <end position="287"/>
    </location>
</feature>
<proteinExistence type="inferred from homology"/>
<keyword evidence="1" id="KW-0547">Nucleotide-binding</keyword>